<comment type="caution">
    <text evidence="3">The sequence shown here is derived from an EMBL/GenBank/DDBJ whole genome shotgun (WGS) entry which is preliminary data.</text>
</comment>
<proteinExistence type="predicted"/>
<accession>A0A845DPB7</accession>
<keyword evidence="2" id="KW-1133">Transmembrane helix</keyword>
<reference evidence="3 4" key="1">
    <citation type="submission" date="2019-11" db="EMBL/GenBank/DDBJ databases">
        <title>Genome sequences of 17 halophilic strains isolated from different environments.</title>
        <authorList>
            <person name="Furrow R.E."/>
        </authorList>
    </citation>
    <scope>NUCLEOTIDE SEQUENCE [LARGE SCALE GENOMIC DNA]</scope>
    <source>
        <strain evidence="3 4">22511_23_Filter</strain>
    </source>
</reference>
<sequence length="365" mass="41037">MKKSKRQNVEEQLSQLPSLKDHQSRDVLYQAVNKKLERTEKRMPSWLGPGAAVCALLVVLAVFIPVFLSQNQEMNTQPSEQTRDEPARSFENPEMENSAGPSAEGEASDDRGAPLTAITEDEWFTFAYPGRNAEVVIPVFTHDEVPFTKEMAEEKGLSERLLQNIEIAVNEEEKNAEVTFPDEFNPAGSAYVEMLMESIRWELYGEEVQTIDLNRTSHDEVPMGNYGDVDRLTPIGEGEYIFKLYQYNEQASFYLAPVPVTGHPSLEVALKMMKEEGGGMYTVPSVPAHVEFSLVEVEDGHVKLDISHKEWKGEREVTMMLDAISATARQFGMSRVTFHGIKQEEAGGYDLTKPVDLPGPFNVER</sequence>
<name>A0A845DPB7_9BACI</name>
<evidence type="ECO:0000313" key="3">
    <source>
        <dbReference type="EMBL" id="MYL19461.1"/>
    </source>
</evidence>
<dbReference type="Proteomes" id="UP000460949">
    <property type="component" value="Unassembled WGS sequence"/>
</dbReference>
<dbReference type="EMBL" id="WMET01000001">
    <property type="protein sequence ID" value="MYL19461.1"/>
    <property type="molecule type" value="Genomic_DNA"/>
</dbReference>
<evidence type="ECO:0008006" key="5">
    <source>
        <dbReference type="Google" id="ProtNLM"/>
    </source>
</evidence>
<keyword evidence="2" id="KW-0472">Membrane</keyword>
<evidence type="ECO:0000256" key="2">
    <source>
        <dbReference type="SAM" id="Phobius"/>
    </source>
</evidence>
<evidence type="ECO:0000256" key="1">
    <source>
        <dbReference type="SAM" id="MobiDB-lite"/>
    </source>
</evidence>
<dbReference type="RefSeq" id="WP_160835845.1">
    <property type="nucleotide sequence ID" value="NZ_WMET01000001.1"/>
</dbReference>
<evidence type="ECO:0000313" key="4">
    <source>
        <dbReference type="Proteomes" id="UP000460949"/>
    </source>
</evidence>
<protein>
    <recommendedName>
        <fullName evidence="5">GerMN domain-containing protein</fullName>
    </recommendedName>
</protein>
<gene>
    <name evidence="3" type="ORF">GLW04_06125</name>
</gene>
<organism evidence="3 4">
    <name type="scientific">Halobacillus litoralis</name>
    <dbReference type="NCBI Taxonomy" id="45668"/>
    <lineage>
        <taxon>Bacteria</taxon>
        <taxon>Bacillati</taxon>
        <taxon>Bacillota</taxon>
        <taxon>Bacilli</taxon>
        <taxon>Bacillales</taxon>
        <taxon>Bacillaceae</taxon>
        <taxon>Halobacillus</taxon>
    </lineage>
</organism>
<dbReference type="AlphaFoldDB" id="A0A845DPB7"/>
<keyword evidence="2" id="KW-0812">Transmembrane</keyword>
<feature type="region of interest" description="Disordered" evidence="1">
    <location>
        <begin position="74"/>
        <end position="111"/>
    </location>
</feature>
<feature type="transmembrane region" description="Helical" evidence="2">
    <location>
        <begin position="46"/>
        <end position="68"/>
    </location>
</feature>